<reference evidence="3" key="1">
    <citation type="submission" date="2019-04" db="EMBL/GenBank/DDBJ databases">
        <title>Friends and foes A comparative genomics studyof 23 Aspergillus species from section Flavi.</title>
        <authorList>
            <consortium name="DOE Joint Genome Institute"/>
            <person name="Kjaerbolling I."/>
            <person name="Vesth T."/>
            <person name="Frisvad J.C."/>
            <person name="Nybo J.L."/>
            <person name="Theobald S."/>
            <person name="Kildgaard S."/>
            <person name="Isbrandt T."/>
            <person name="Kuo A."/>
            <person name="Sato A."/>
            <person name="Lyhne E.K."/>
            <person name="Kogle M.E."/>
            <person name="Wiebenga A."/>
            <person name="Kun R.S."/>
            <person name="Lubbers R.J."/>
            <person name="Makela M.R."/>
            <person name="Barry K."/>
            <person name="Chovatia M."/>
            <person name="Clum A."/>
            <person name="Daum C."/>
            <person name="Haridas S."/>
            <person name="He G."/>
            <person name="LaButti K."/>
            <person name="Lipzen A."/>
            <person name="Mondo S."/>
            <person name="Riley R."/>
            <person name="Salamov A."/>
            <person name="Simmons B.A."/>
            <person name="Magnuson J.K."/>
            <person name="Henrissat B."/>
            <person name="Mortensen U.H."/>
            <person name="Larsen T.O."/>
            <person name="Devries R.P."/>
            <person name="Grigoriev I.V."/>
            <person name="Machida M."/>
            <person name="Baker S.E."/>
            <person name="Andersen M.R."/>
        </authorList>
    </citation>
    <scope>NUCLEOTIDE SEQUENCE [LARGE SCALE GENOMIC DNA]</scope>
    <source>
        <strain evidence="3">CBS 130017</strain>
    </source>
</reference>
<evidence type="ECO:0000313" key="3">
    <source>
        <dbReference type="Proteomes" id="UP000325945"/>
    </source>
</evidence>
<protein>
    <recommendedName>
        <fullName evidence="1">FAD linked oxidase N-terminal domain-containing protein</fullName>
    </recommendedName>
</protein>
<dbReference type="SUPFAM" id="SSF56176">
    <property type="entry name" value="FAD-binding/transporter-associated domain-like"/>
    <property type="match status" value="1"/>
</dbReference>
<proteinExistence type="predicted"/>
<keyword evidence="3" id="KW-1185">Reference proteome</keyword>
<name>A0A5N6WIT3_9EURO</name>
<dbReference type="InterPro" id="IPR006094">
    <property type="entry name" value="Oxid_FAD_bind_N"/>
</dbReference>
<dbReference type="InterPro" id="IPR036318">
    <property type="entry name" value="FAD-bd_PCMH-like_sf"/>
</dbReference>
<feature type="domain" description="FAD linked oxidase N-terminal" evidence="1">
    <location>
        <begin position="7"/>
        <end position="112"/>
    </location>
</feature>
<evidence type="ECO:0000313" key="2">
    <source>
        <dbReference type="EMBL" id="KAE8320774.1"/>
    </source>
</evidence>
<dbReference type="Pfam" id="PF01565">
    <property type="entry name" value="FAD_binding_4"/>
    <property type="match status" value="1"/>
</dbReference>
<dbReference type="AlphaFoldDB" id="A0A5N6WIT3"/>
<dbReference type="GO" id="GO:0050660">
    <property type="term" value="F:flavin adenine dinucleotide binding"/>
    <property type="evidence" value="ECO:0007669"/>
    <property type="project" value="InterPro"/>
</dbReference>
<sequence>MRPLARYAVNVTSALDEQKVLHCTHKRNIPVVIRNAGHNYMGEFTGPGAVALWAHHRKSIEYVPEYASTRVQGFEAQNAAPALDSVIVTGHCADIGIAGGSIQGGGHGFWSGRL</sequence>
<organism evidence="2 3">
    <name type="scientific">Aspergillus sergii</name>
    <dbReference type="NCBI Taxonomy" id="1034303"/>
    <lineage>
        <taxon>Eukaryota</taxon>
        <taxon>Fungi</taxon>
        <taxon>Dikarya</taxon>
        <taxon>Ascomycota</taxon>
        <taxon>Pezizomycotina</taxon>
        <taxon>Eurotiomycetes</taxon>
        <taxon>Eurotiomycetidae</taxon>
        <taxon>Eurotiales</taxon>
        <taxon>Aspergillaceae</taxon>
        <taxon>Aspergillus</taxon>
        <taxon>Aspergillus subgen. Circumdati</taxon>
    </lineage>
</organism>
<evidence type="ECO:0000259" key="1">
    <source>
        <dbReference type="Pfam" id="PF01565"/>
    </source>
</evidence>
<dbReference type="Proteomes" id="UP000325945">
    <property type="component" value="Unassembled WGS sequence"/>
</dbReference>
<dbReference type="EMBL" id="ML741898">
    <property type="protein sequence ID" value="KAE8320774.1"/>
    <property type="molecule type" value="Genomic_DNA"/>
</dbReference>
<gene>
    <name evidence="2" type="ORF">BDV39DRAFT_198187</name>
</gene>
<dbReference type="InterPro" id="IPR016169">
    <property type="entry name" value="FAD-bd_PCMH_sub2"/>
</dbReference>
<dbReference type="Gene3D" id="3.30.465.10">
    <property type="match status" value="1"/>
</dbReference>
<accession>A0A5N6WIT3</accession>